<evidence type="ECO:0000256" key="1">
    <source>
        <dbReference type="SAM" id="MobiDB-lite"/>
    </source>
</evidence>
<dbReference type="PANTHER" id="PTHR31569:SF4">
    <property type="entry name" value="SWIM-TYPE DOMAIN-CONTAINING PROTEIN"/>
    <property type="match status" value="1"/>
</dbReference>
<dbReference type="InterPro" id="IPR052579">
    <property type="entry name" value="Zinc_finger_SWIM"/>
</dbReference>
<keyword evidence="3" id="KW-1185">Reference proteome</keyword>
<reference evidence="3" key="1">
    <citation type="journal article" date="2012" name="Nat. Commun.">
        <title>The genome of Prunus mume.</title>
        <authorList>
            <person name="Zhang Q."/>
            <person name="Chen W."/>
            <person name="Sun L."/>
            <person name="Zhao F."/>
            <person name="Huang B."/>
            <person name="Yang W."/>
            <person name="Tao Y."/>
            <person name="Wang J."/>
            <person name="Yuan Z."/>
            <person name="Fan G."/>
            <person name="Xing Z."/>
            <person name="Han C."/>
            <person name="Pan H."/>
            <person name="Zhong X."/>
            <person name="Shi W."/>
            <person name="Liang X."/>
            <person name="Du D."/>
            <person name="Sun F."/>
            <person name="Xu Z."/>
            <person name="Hao R."/>
            <person name="Lv T."/>
            <person name="Lv Y."/>
            <person name="Zheng Z."/>
            <person name="Sun M."/>
            <person name="Luo L."/>
            <person name="Cai M."/>
            <person name="Gao Y."/>
            <person name="Wang J."/>
            <person name="Yin Y."/>
            <person name="Xu X."/>
            <person name="Cheng T."/>
            <person name="Wang J."/>
        </authorList>
    </citation>
    <scope>NUCLEOTIDE SEQUENCE [LARGE SCALE GENOMIC DNA]</scope>
</reference>
<proteinExistence type="predicted"/>
<dbReference type="RefSeq" id="XP_008244221.1">
    <property type="nucleotide sequence ID" value="XM_008245999.1"/>
</dbReference>
<protein>
    <submittedName>
        <fullName evidence="4">Uncharacterized protein LOC103342376</fullName>
    </submittedName>
</protein>
<feature type="region of interest" description="Disordered" evidence="1">
    <location>
        <begin position="367"/>
        <end position="393"/>
    </location>
</feature>
<dbReference type="Proteomes" id="UP000694861">
    <property type="component" value="Unplaced"/>
</dbReference>
<sequence>MSKSLVKPRDILVTIKDRDAMNVSTMKTIYNARIRNRTKEFAGRTQMQQLLTKLSEHNYIEWHRISGDIVTDLFWTHPINIDILRAFPHVLIMDCTYKTNRYRFPLLQIVGVTYTNMTFSAAYMYMNAEKEDNYTWALTALRSLLDDNCLPGVIVTDQELALMNSITSIFPKARHLLCRWHINKGVLANCKKLFGTLKQWKQFNEDWNTLVGSETEEEYWRCLRQIESKFSEFQKALEYIHENWLNPFKDRFVAAWTDTCMHLGSTTSNRLEIDGVNTLSCGCAIRRTHQLPCAHEIAKYREHGVPIPLDVVHSHWRKLDIINIGNSSHGTTSPGRSQLQRFNMWYEQQDGEKKRQVHMTLEELMNHGSTALTEPKEKLKTKGRPRKVDTSSRRLPSAFEIAEASIALPKNKPKQTSRKPISVRYIYAYREIP</sequence>
<evidence type="ECO:0000313" key="3">
    <source>
        <dbReference type="Proteomes" id="UP000694861"/>
    </source>
</evidence>
<reference evidence="4" key="2">
    <citation type="submission" date="2025-08" db="UniProtKB">
        <authorList>
            <consortium name="RefSeq"/>
        </authorList>
    </citation>
    <scope>IDENTIFICATION</scope>
</reference>
<gene>
    <name evidence="4" type="primary">LOC103342376</name>
</gene>
<evidence type="ECO:0000259" key="2">
    <source>
        <dbReference type="Pfam" id="PF10551"/>
    </source>
</evidence>
<evidence type="ECO:0000313" key="4">
    <source>
        <dbReference type="RefSeq" id="XP_008244221.1"/>
    </source>
</evidence>
<dbReference type="PANTHER" id="PTHR31569">
    <property type="entry name" value="SWIM-TYPE DOMAIN-CONTAINING PROTEIN"/>
    <property type="match status" value="1"/>
</dbReference>
<accession>A0ABM0PTH0</accession>
<organism evidence="3 4">
    <name type="scientific">Prunus mume</name>
    <name type="common">Japanese apricot</name>
    <name type="synonym">Armeniaca mume</name>
    <dbReference type="NCBI Taxonomy" id="102107"/>
    <lineage>
        <taxon>Eukaryota</taxon>
        <taxon>Viridiplantae</taxon>
        <taxon>Streptophyta</taxon>
        <taxon>Embryophyta</taxon>
        <taxon>Tracheophyta</taxon>
        <taxon>Spermatophyta</taxon>
        <taxon>Magnoliopsida</taxon>
        <taxon>eudicotyledons</taxon>
        <taxon>Gunneridae</taxon>
        <taxon>Pentapetalae</taxon>
        <taxon>rosids</taxon>
        <taxon>fabids</taxon>
        <taxon>Rosales</taxon>
        <taxon>Rosaceae</taxon>
        <taxon>Amygdaloideae</taxon>
        <taxon>Amygdaleae</taxon>
        <taxon>Prunus</taxon>
    </lineage>
</organism>
<dbReference type="Pfam" id="PF10551">
    <property type="entry name" value="MULE"/>
    <property type="match status" value="1"/>
</dbReference>
<dbReference type="InterPro" id="IPR018289">
    <property type="entry name" value="MULE_transposase_dom"/>
</dbReference>
<name>A0ABM0PTH0_PRUMU</name>
<feature type="domain" description="MULE transposase" evidence="2">
    <location>
        <begin position="90"/>
        <end position="184"/>
    </location>
</feature>
<dbReference type="GeneID" id="103342376"/>
<feature type="compositionally biased region" description="Basic and acidic residues" evidence="1">
    <location>
        <begin position="374"/>
        <end position="392"/>
    </location>
</feature>